<feature type="chain" id="PRO_5031458068" evidence="1">
    <location>
        <begin position="26"/>
        <end position="382"/>
    </location>
</feature>
<name>A0A7Y4KL24_9BACT</name>
<feature type="signal peptide" evidence="1">
    <location>
        <begin position="1"/>
        <end position="25"/>
    </location>
</feature>
<dbReference type="Proteomes" id="UP000563426">
    <property type="component" value="Unassembled WGS sequence"/>
</dbReference>
<dbReference type="InterPro" id="IPR012334">
    <property type="entry name" value="Pectin_lyas_fold"/>
</dbReference>
<dbReference type="SUPFAM" id="SSF51126">
    <property type="entry name" value="Pectin lyase-like"/>
    <property type="match status" value="1"/>
</dbReference>
<proteinExistence type="predicted"/>
<organism evidence="2 3">
    <name type="scientific">Corallococcus exercitus</name>
    <dbReference type="NCBI Taxonomy" id="2316736"/>
    <lineage>
        <taxon>Bacteria</taxon>
        <taxon>Pseudomonadati</taxon>
        <taxon>Myxococcota</taxon>
        <taxon>Myxococcia</taxon>
        <taxon>Myxococcales</taxon>
        <taxon>Cystobacterineae</taxon>
        <taxon>Myxococcaceae</taxon>
        <taxon>Corallococcus</taxon>
    </lineage>
</organism>
<reference evidence="2 3" key="1">
    <citation type="submission" date="2020-05" db="EMBL/GenBank/DDBJ databases">
        <authorList>
            <person name="Whitworth D."/>
        </authorList>
    </citation>
    <scope>NUCLEOTIDE SEQUENCE [LARGE SCALE GENOMIC DNA]</scope>
    <source>
        <strain evidence="2 3">AB043B</strain>
    </source>
</reference>
<dbReference type="InterPro" id="IPR011050">
    <property type="entry name" value="Pectin_lyase_fold/virulence"/>
</dbReference>
<protein>
    <submittedName>
        <fullName evidence="2">Right-handed parallel beta-helix repeat-containing protein</fullName>
    </submittedName>
</protein>
<evidence type="ECO:0000256" key="1">
    <source>
        <dbReference type="SAM" id="SignalP"/>
    </source>
</evidence>
<evidence type="ECO:0000313" key="2">
    <source>
        <dbReference type="EMBL" id="NOK35755.1"/>
    </source>
</evidence>
<dbReference type="RefSeq" id="WP_171436378.1">
    <property type="nucleotide sequence ID" value="NZ_JABFJV010000127.1"/>
</dbReference>
<keyword evidence="1" id="KW-0732">Signal</keyword>
<dbReference type="EMBL" id="JABFJV010000127">
    <property type="protein sequence ID" value="NOK35755.1"/>
    <property type="molecule type" value="Genomic_DNA"/>
</dbReference>
<dbReference type="AlphaFoldDB" id="A0A7Y4KL24"/>
<sequence length="382" mass="40577">MQRIRGGVVTWPLALLLLAGTTAKASPQGEGEASEARAVRCGEVLTRNTRLTRDLSCPGAPDPALRIAAPGVVLDLGGHTVRRSGPATEDSMGIVAEEGSTVRNGTVRGFNSGYVFDSGPVWLHQVALLDNQTAIYHRQGYARILLTDSRMEGNAVGMSSEFDAANGVVEVRGSRFTGNGTVLFVDDHEVSVSGSTFTSNANVLYCFYGRVRFRSSTLAWNTSVADLAWNNSGFDNCWELVFDNTVIANNTAFGTPEHPNWEPFDFQLRNSWVMNNGGGLNVATRTVDIRGNVWRDNAGGLTLADLPEFEPPPLVGAVRNNRFLSNDSDGLRVLPVSTPTLANNVCQGNTGWGIYAPTAIDGGGNAARGNGTGGCVGVVCAP</sequence>
<gene>
    <name evidence="2" type="ORF">HMI49_21380</name>
</gene>
<evidence type="ECO:0000313" key="3">
    <source>
        <dbReference type="Proteomes" id="UP000563426"/>
    </source>
</evidence>
<accession>A0A7Y4KL24</accession>
<comment type="caution">
    <text evidence="2">The sequence shown here is derived from an EMBL/GenBank/DDBJ whole genome shotgun (WGS) entry which is preliminary data.</text>
</comment>
<dbReference type="Gene3D" id="2.160.20.10">
    <property type="entry name" value="Single-stranded right-handed beta-helix, Pectin lyase-like"/>
    <property type="match status" value="1"/>
</dbReference>
<keyword evidence="3" id="KW-1185">Reference proteome</keyword>